<organism evidence="3 4">
    <name type="scientific">Thamnocephalis sphaerospora</name>
    <dbReference type="NCBI Taxonomy" id="78915"/>
    <lineage>
        <taxon>Eukaryota</taxon>
        <taxon>Fungi</taxon>
        <taxon>Fungi incertae sedis</taxon>
        <taxon>Zoopagomycota</taxon>
        <taxon>Zoopagomycotina</taxon>
        <taxon>Zoopagomycetes</taxon>
        <taxon>Zoopagales</taxon>
        <taxon>Sigmoideomycetaceae</taxon>
        <taxon>Thamnocephalis</taxon>
    </lineage>
</organism>
<dbReference type="STRING" id="78915.A0A4P9XKX7"/>
<dbReference type="GO" id="GO:0006633">
    <property type="term" value="P:fatty acid biosynthetic process"/>
    <property type="evidence" value="ECO:0007669"/>
    <property type="project" value="InterPro"/>
</dbReference>
<sequence length="439" mass="49594">LRDLLASAVNMLPGQGDMMQSVSARRCCEVYQAADENGKLLFLQLLGREFGTQQREAVAAAEQYANGTNPDVNSKPLLRLEQVLRHTMQPASYRFFDRVNRLPGGMRFLVELRTDLLSFMSQRRDDADLAAVNYALRDKLQGWLIGFLELGRITWASPASLLEKVTEYEAVHEFDGWKDLKQQRSPSVDTLRRLGPGRRCFGFFHQSLPLEPLVSVQVALVREISDNVQAILQDPSPGHASHDTVKCAIFYSISTQKGLSGVELGSFLIKRVVGELKVEFPGLHTFCTLSPITRFRHWLQQRAEQSDLLLSTEAEAIQRAASKRAAMQLTSTAHTAWQDLTENVNWMQDDTLSEQLRAPLLRLCARYLVLEKRGVFPFDPVANFHLRNGACIHRINWLANTTGKGNEESFGMMVNYNYLQSHVEDNNQAYLLNGRIAVN</sequence>
<evidence type="ECO:0000313" key="4">
    <source>
        <dbReference type="Proteomes" id="UP000271241"/>
    </source>
</evidence>
<dbReference type="Pfam" id="PF17408">
    <property type="entry name" value="MCD_N"/>
    <property type="match status" value="1"/>
</dbReference>
<dbReference type="GO" id="GO:0005759">
    <property type="term" value="C:mitochondrial matrix"/>
    <property type="evidence" value="ECO:0007669"/>
    <property type="project" value="TreeGrafter"/>
</dbReference>
<dbReference type="Pfam" id="PF05292">
    <property type="entry name" value="MCD"/>
    <property type="match status" value="1"/>
</dbReference>
<dbReference type="InterPro" id="IPR038917">
    <property type="entry name" value="Malonyl_CoA_deC"/>
</dbReference>
<dbReference type="Gene3D" id="1.20.140.90">
    <property type="entry name" value="Malonyl-CoA decarboxylase, oligemerization domain"/>
    <property type="match status" value="1"/>
</dbReference>
<feature type="domain" description="Malonyl-CoA decarboxylase N-terminal" evidence="2">
    <location>
        <begin position="50"/>
        <end position="143"/>
    </location>
</feature>
<dbReference type="InterPro" id="IPR035372">
    <property type="entry name" value="MCD_N"/>
</dbReference>
<dbReference type="OrthoDB" id="426718at2759"/>
<dbReference type="PANTHER" id="PTHR28641">
    <property type="match status" value="1"/>
</dbReference>
<feature type="domain" description="Malonyl-CoA decarboxylase C-terminal" evidence="1">
    <location>
        <begin position="146"/>
        <end position="418"/>
    </location>
</feature>
<dbReference type="EMBL" id="KZ992885">
    <property type="protein sequence ID" value="RKP06425.1"/>
    <property type="molecule type" value="Genomic_DNA"/>
</dbReference>
<gene>
    <name evidence="3" type="ORF">THASP1DRAFT_8411</name>
</gene>
<feature type="non-terminal residue" evidence="3">
    <location>
        <position position="1"/>
    </location>
</feature>
<dbReference type="InterPro" id="IPR007956">
    <property type="entry name" value="Malonyl_CoA_deC_C"/>
</dbReference>
<dbReference type="GO" id="GO:0005782">
    <property type="term" value="C:peroxisomal matrix"/>
    <property type="evidence" value="ECO:0007669"/>
    <property type="project" value="TreeGrafter"/>
</dbReference>
<dbReference type="GO" id="GO:0006085">
    <property type="term" value="P:acetyl-CoA biosynthetic process"/>
    <property type="evidence" value="ECO:0007669"/>
    <property type="project" value="TreeGrafter"/>
</dbReference>
<proteinExistence type="predicted"/>
<accession>A0A4P9XKX7</accession>
<dbReference type="GO" id="GO:2001294">
    <property type="term" value="P:malonyl-CoA catabolic process"/>
    <property type="evidence" value="ECO:0007669"/>
    <property type="project" value="TreeGrafter"/>
</dbReference>
<evidence type="ECO:0000259" key="1">
    <source>
        <dbReference type="Pfam" id="PF05292"/>
    </source>
</evidence>
<feature type="non-terminal residue" evidence="3">
    <location>
        <position position="439"/>
    </location>
</feature>
<dbReference type="PANTHER" id="PTHR28641:SF1">
    <property type="entry name" value="MALONYL-COA DECARBOXYLASE, MITOCHONDRIAL"/>
    <property type="match status" value="1"/>
</dbReference>
<dbReference type="Gene3D" id="3.40.630.150">
    <property type="entry name" value="Malonyl-CoA decarboxylase, catalytic domain"/>
    <property type="match status" value="1"/>
</dbReference>
<dbReference type="Proteomes" id="UP000271241">
    <property type="component" value="Unassembled WGS sequence"/>
</dbReference>
<protein>
    <submittedName>
        <fullName evidence="3">Malonyl-CoA decarboxylase-domain-containing protein</fullName>
    </submittedName>
</protein>
<dbReference type="InterPro" id="IPR042303">
    <property type="entry name" value="Malonyl_CoA_deC_C_sf"/>
</dbReference>
<keyword evidence="4" id="KW-1185">Reference proteome</keyword>
<evidence type="ECO:0000259" key="2">
    <source>
        <dbReference type="Pfam" id="PF17408"/>
    </source>
</evidence>
<name>A0A4P9XKX7_9FUNG</name>
<dbReference type="InterPro" id="IPR038351">
    <property type="entry name" value="MCD_N_sf"/>
</dbReference>
<dbReference type="AlphaFoldDB" id="A0A4P9XKX7"/>
<evidence type="ECO:0000313" key="3">
    <source>
        <dbReference type="EMBL" id="RKP06425.1"/>
    </source>
</evidence>
<dbReference type="GO" id="GO:0050080">
    <property type="term" value="F:malonyl-CoA decarboxylase activity"/>
    <property type="evidence" value="ECO:0007669"/>
    <property type="project" value="InterPro"/>
</dbReference>
<reference evidence="4" key="1">
    <citation type="journal article" date="2018" name="Nat. Microbiol.">
        <title>Leveraging single-cell genomics to expand the fungal tree of life.</title>
        <authorList>
            <person name="Ahrendt S.R."/>
            <person name="Quandt C.A."/>
            <person name="Ciobanu D."/>
            <person name="Clum A."/>
            <person name="Salamov A."/>
            <person name="Andreopoulos B."/>
            <person name="Cheng J.F."/>
            <person name="Woyke T."/>
            <person name="Pelin A."/>
            <person name="Henrissat B."/>
            <person name="Reynolds N.K."/>
            <person name="Benny G.L."/>
            <person name="Smith M.E."/>
            <person name="James T.Y."/>
            <person name="Grigoriev I.V."/>
        </authorList>
    </citation>
    <scope>NUCLEOTIDE SEQUENCE [LARGE SCALE GENOMIC DNA]</scope>
    <source>
        <strain evidence="4">RSA 1356</strain>
    </source>
</reference>